<feature type="domain" description="S-adenosylmethionine-dependent methyltransferase Rv2258c-like winged HTH" evidence="2">
    <location>
        <begin position="23"/>
        <end position="97"/>
    </location>
</feature>
<dbReference type="InterPro" id="IPR036390">
    <property type="entry name" value="WH_DNA-bd_sf"/>
</dbReference>
<dbReference type="STRING" id="59750.AWC31_06750"/>
<dbReference type="InterPro" id="IPR053173">
    <property type="entry name" value="SAM-binding_MTase"/>
</dbReference>
<evidence type="ECO:0000313" key="4">
    <source>
        <dbReference type="Proteomes" id="UP000070612"/>
    </source>
</evidence>
<dbReference type="InterPro" id="IPR025714">
    <property type="entry name" value="Methyltranfer_dom"/>
</dbReference>
<dbReference type="Gene3D" id="3.40.50.150">
    <property type="entry name" value="Vaccinia Virus protein VP39"/>
    <property type="match status" value="1"/>
</dbReference>
<sequence length="354" mass="37598">MTLIAQETAEDFGNRVVGIVNDAAVALLLSIGHQTGLFDSLAELPAATSTQIADAAGLDERYVREWLGGIVTAGIVDYDADAATYHLPRHRAAALTRAGGPDNIAKLAQYIAIFGEVEQKIVDCFRHGGGLPYTEFPRFHAIMAEESGGVFDAALVEGILPLAHGLPERLRRGIDVADFGCGSGHAINVMAAEYGASRFTGYDFSAPAIAAARDEAQAMGLANATFESRDLATLDVENAFDAITVFDAIHDQVHPDRVLANIHRALRPGGVLLMVDIKASSNLADNIAIPWASLFYTISTMHCMTVSLSAGGAGLGTMWGRQLAMSMLADAGFGAVTVHDVDTDTFNDYFIARK</sequence>
<proteinExistence type="predicted"/>
<keyword evidence="4" id="KW-1185">Reference proteome</keyword>
<dbReference type="Gene3D" id="1.10.10.10">
    <property type="entry name" value="Winged helix-like DNA-binding domain superfamily/Winged helix DNA-binding domain"/>
    <property type="match status" value="1"/>
</dbReference>
<evidence type="ECO:0000259" key="1">
    <source>
        <dbReference type="Pfam" id="PF13847"/>
    </source>
</evidence>
<protein>
    <submittedName>
        <fullName evidence="3">Methyltransferase</fullName>
    </submittedName>
</protein>
<organism evidence="3 4">
    <name type="scientific">Mycolicibacterium wolinskyi</name>
    <dbReference type="NCBI Taxonomy" id="59750"/>
    <lineage>
        <taxon>Bacteria</taxon>
        <taxon>Bacillati</taxon>
        <taxon>Actinomycetota</taxon>
        <taxon>Actinomycetes</taxon>
        <taxon>Mycobacteriales</taxon>
        <taxon>Mycobacteriaceae</taxon>
        <taxon>Mycolicibacterium</taxon>
    </lineage>
</organism>
<reference evidence="3 4" key="1">
    <citation type="submission" date="2015-07" db="EMBL/GenBank/DDBJ databases">
        <title>A draft genome sequence of Mycobacterium wolinskyi.</title>
        <authorList>
            <person name="de Man T.J."/>
            <person name="Perry K.A."/>
            <person name="Coulliette A.D."/>
            <person name="Jensen B."/>
            <person name="Toney N.C."/>
            <person name="Limbago B.M."/>
            <person name="Noble-Wang J."/>
        </authorList>
    </citation>
    <scope>NUCLEOTIDE SEQUENCE [LARGE SCALE GENOMIC DNA]</scope>
    <source>
        <strain evidence="3 4">CDC_01</strain>
    </source>
</reference>
<gene>
    <name evidence="3" type="ORF">AFM11_26900</name>
</gene>
<keyword evidence="3" id="KW-0489">Methyltransferase</keyword>
<dbReference type="SUPFAM" id="SSF53335">
    <property type="entry name" value="S-adenosyl-L-methionine-dependent methyltransferases"/>
    <property type="match status" value="1"/>
</dbReference>
<keyword evidence="3" id="KW-0808">Transferase</keyword>
<dbReference type="Pfam" id="PF21320">
    <property type="entry name" value="WHD_Rv2258c"/>
    <property type="match status" value="1"/>
</dbReference>
<dbReference type="GO" id="GO:0032259">
    <property type="term" value="P:methylation"/>
    <property type="evidence" value="ECO:0007669"/>
    <property type="project" value="UniProtKB-KW"/>
</dbReference>
<name>A0A132PF96_9MYCO</name>
<evidence type="ECO:0000313" key="3">
    <source>
        <dbReference type="EMBL" id="KWX21019.1"/>
    </source>
</evidence>
<dbReference type="PANTHER" id="PTHR45128">
    <property type="entry name" value="METHYLTRANSFERASE TYPE 11"/>
    <property type="match status" value="1"/>
</dbReference>
<feature type="domain" description="Methyltransferase" evidence="1">
    <location>
        <begin position="172"/>
        <end position="287"/>
    </location>
</feature>
<dbReference type="GO" id="GO:0008168">
    <property type="term" value="F:methyltransferase activity"/>
    <property type="evidence" value="ECO:0007669"/>
    <property type="project" value="UniProtKB-KW"/>
</dbReference>
<dbReference type="InterPro" id="IPR029063">
    <property type="entry name" value="SAM-dependent_MTases_sf"/>
</dbReference>
<accession>A0A132PF96</accession>
<dbReference type="RefSeq" id="WP_067855210.1">
    <property type="nucleotide sequence ID" value="NZ_LGTW01000022.1"/>
</dbReference>
<evidence type="ECO:0000259" key="2">
    <source>
        <dbReference type="Pfam" id="PF21320"/>
    </source>
</evidence>
<dbReference type="EMBL" id="LGTW01000022">
    <property type="protein sequence ID" value="KWX21019.1"/>
    <property type="molecule type" value="Genomic_DNA"/>
</dbReference>
<comment type="caution">
    <text evidence="3">The sequence shown here is derived from an EMBL/GenBank/DDBJ whole genome shotgun (WGS) entry which is preliminary data.</text>
</comment>
<dbReference type="InterPro" id="IPR036388">
    <property type="entry name" value="WH-like_DNA-bd_sf"/>
</dbReference>
<dbReference type="PATRIC" id="fig|59750.3.peg.3254"/>
<dbReference type="AlphaFoldDB" id="A0A132PF96"/>
<dbReference type="Proteomes" id="UP000070612">
    <property type="component" value="Unassembled WGS sequence"/>
</dbReference>
<dbReference type="SUPFAM" id="SSF46785">
    <property type="entry name" value="Winged helix' DNA-binding domain"/>
    <property type="match status" value="1"/>
</dbReference>
<dbReference type="Pfam" id="PF13847">
    <property type="entry name" value="Methyltransf_31"/>
    <property type="match status" value="1"/>
</dbReference>
<dbReference type="CDD" id="cd02440">
    <property type="entry name" value="AdoMet_MTases"/>
    <property type="match status" value="1"/>
</dbReference>
<dbReference type="PANTHER" id="PTHR45128:SF1">
    <property type="entry name" value="S-ADENOSYLMETHIONINE-DEPENDENT METHYLTRANSFERASE RV2258C"/>
    <property type="match status" value="1"/>
</dbReference>
<dbReference type="InterPro" id="IPR048711">
    <property type="entry name" value="WHD_Rv2258c"/>
</dbReference>